<organism evidence="6 7">
    <name type="scientific">Corynebacterium marinum DSM 44953</name>
    <dbReference type="NCBI Taxonomy" id="1224162"/>
    <lineage>
        <taxon>Bacteria</taxon>
        <taxon>Bacillati</taxon>
        <taxon>Actinomycetota</taxon>
        <taxon>Actinomycetes</taxon>
        <taxon>Mycobacteriales</taxon>
        <taxon>Corynebacteriaceae</taxon>
        <taxon>Corynebacterium</taxon>
    </lineage>
</organism>
<accession>A0A0B6TQP8</accession>
<evidence type="ECO:0000313" key="6">
    <source>
        <dbReference type="EMBL" id="AJK68594.1"/>
    </source>
</evidence>
<evidence type="ECO:0000313" key="7">
    <source>
        <dbReference type="Proteomes" id="UP000031928"/>
    </source>
</evidence>
<dbReference type="InterPro" id="IPR002052">
    <property type="entry name" value="DNA_methylase_N6_adenine_CS"/>
</dbReference>
<dbReference type="GO" id="GO:0003677">
    <property type="term" value="F:DNA binding"/>
    <property type="evidence" value="ECO:0007669"/>
    <property type="project" value="InterPro"/>
</dbReference>
<dbReference type="PRINTS" id="PR00506">
    <property type="entry name" value="D21N6MTFRASE"/>
</dbReference>
<dbReference type="Pfam" id="PF01555">
    <property type="entry name" value="N6_N4_Mtase"/>
    <property type="match status" value="1"/>
</dbReference>
<evidence type="ECO:0000256" key="4">
    <source>
        <dbReference type="ARBA" id="ARBA00022691"/>
    </source>
</evidence>
<dbReference type="HOGENOM" id="CLU_389203_0_0_11"/>
<dbReference type="Proteomes" id="UP000031928">
    <property type="component" value="Chromosome"/>
</dbReference>
<keyword evidence="2 6" id="KW-0489">Methyltransferase</keyword>
<dbReference type="GO" id="GO:0032259">
    <property type="term" value="P:methylation"/>
    <property type="evidence" value="ECO:0007669"/>
    <property type="project" value="UniProtKB-KW"/>
</dbReference>
<dbReference type="OrthoDB" id="9773060at2"/>
<protein>
    <submittedName>
        <fullName evidence="6">DNA methylase N-4/N-6 domain-containing protein</fullName>
    </submittedName>
</protein>
<comment type="similarity">
    <text evidence="1">Belongs to the N(4)/N(6)-methyltransferase family.</text>
</comment>
<name>A0A0B6TQP8_9CORY</name>
<reference evidence="6 7" key="1">
    <citation type="submission" date="2014-05" db="EMBL/GenBank/DDBJ databases">
        <title>Complete genome sequence of Corynebacterium marinum DSM 44953.</title>
        <authorList>
            <person name="Schaffert L."/>
            <person name="Albersmeier A."/>
            <person name="Kalinowski J."/>
            <person name="Ruckert C."/>
        </authorList>
    </citation>
    <scope>NUCLEOTIDE SEQUENCE [LARGE SCALE GENOMIC DNA]</scope>
    <source>
        <strain evidence="6 7">DSM 44953</strain>
    </source>
</reference>
<dbReference type="AlphaFoldDB" id="A0A0B6TQP8"/>
<keyword evidence="7" id="KW-1185">Reference proteome</keyword>
<proteinExistence type="inferred from homology"/>
<dbReference type="KEGG" id="cmq:B840_04875"/>
<dbReference type="InterPro" id="IPR029063">
    <property type="entry name" value="SAM-dependent_MTases_sf"/>
</dbReference>
<dbReference type="STRING" id="1224162.B840_04875"/>
<evidence type="ECO:0000259" key="5">
    <source>
        <dbReference type="Pfam" id="PF01555"/>
    </source>
</evidence>
<dbReference type="REBASE" id="102369">
    <property type="entry name" value="M.Cma44953ORF4875P"/>
</dbReference>
<dbReference type="EMBL" id="CP007790">
    <property type="protein sequence ID" value="AJK68594.1"/>
    <property type="molecule type" value="Genomic_DNA"/>
</dbReference>
<evidence type="ECO:0000256" key="1">
    <source>
        <dbReference type="ARBA" id="ARBA00006594"/>
    </source>
</evidence>
<gene>
    <name evidence="6" type="ORF">B840_04875</name>
</gene>
<keyword evidence="3" id="KW-0808">Transferase</keyword>
<dbReference type="Gene3D" id="3.40.50.150">
    <property type="entry name" value="Vaccinia Virus protein VP39"/>
    <property type="match status" value="1"/>
</dbReference>
<dbReference type="RefSeq" id="WP_042621200.1">
    <property type="nucleotide sequence ID" value="NZ_CP007790.1"/>
</dbReference>
<sequence length="701" mass="78311">MARIDDLLSQARALDPALGRELAAAIKERTSFGLVFEDHLPEAVEMPMVPVQEGSFVRILPPRGSTTQPEPDVYEVVEVSDDEFLLTPENQGADTDEAGGEVIETVTASRKDVVAVARYKDTVYPGLCLDGQVDTEDTKEPVHAVINAENSHALRMLGFTHRESVDTIYIDPPYNTGSNSWIYNDRYVSGDDSFRHSKWLSFMDRRLTLARDLLKETGVIVVAIGDDEHHRLRMLMDKVFGEHNFISSVVWQGGRKNNARFISNGADYMLAYAKNLSTWSKPGVPLKEAPSVSTIRADEIQERGAKWRVPKPGVDNVLAQGRKAWEEAGGDEEKATALMRAWFKSLPGDAPEKKMARNIYFLPDGALARDGDISAPGGNGFRYDVLHPVTNLPVPAPSRGWRSTEDGMRQMIAEGRILFREDHTDPISEKRPLEGVTGQVALSVFDRQRTHGTRHLHYPQNDSGVFPDARFPYPKDHTVLMEWLDLMTPRDGVILDFFGGSGSTMEAVLRLNEENATSERTCILVTNNELNHKDAQQLRKDGLRPGDPQWEEHGVYRHVTKPRIETILTGTRVDGTPYTNPTAGRVNFFTLTYEAPAAIQHDLAFAKVAPALWLKAGSRGEVITEIPDHGWAATDTYAVLRDTDQTAAFLDNLKDRPDLRHVFVITDSQATFRQVNDHLPPGVASTRLYEDYLTTFKIAND</sequence>
<dbReference type="GO" id="GO:0008170">
    <property type="term" value="F:N-methyltransferase activity"/>
    <property type="evidence" value="ECO:0007669"/>
    <property type="project" value="InterPro"/>
</dbReference>
<evidence type="ECO:0000256" key="3">
    <source>
        <dbReference type="ARBA" id="ARBA00022679"/>
    </source>
</evidence>
<evidence type="ECO:0000256" key="2">
    <source>
        <dbReference type="ARBA" id="ARBA00022603"/>
    </source>
</evidence>
<feature type="domain" description="DNA methylase N-4/N-6" evidence="5">
    <location>
        <begin position="165"/>
        <end position="514"/>
    </location>
</feature>
<keyword evidence="4" id="KW-0949">S-adenosyl-L-methionine</keyword>
<dbReference type="InterPro" id="IPR002295">
    <property type="entry name" value="N4/N6-MTase_EcoPI_Mod-like"/>
</dbReference>
<dbReference type="PROSITE" id="PS00092">
    <property type="entry name" value="N6_MTASE"/>
    <property type="match status" value="1"/>
</dbReference>
<dbReference type="InterPro" id="IPR002941">
    <property type="entry name" value="DNA_methylase_N4/N6"/>
</dbReference>
<dbReference type="SUPFAM" id="SSF53335">
    <property type="entry name" value="S-adenosyl-L-methionine-dependent methyltransferases"/>
    <property type="match status" value="1"/>
</dbReference>